<reference evidence="8" key="2">
    <citation type="submission" date="2018-07" db="EMBL/GenBank/DDBJ databases">
        <authorList>
            <person name="Quirk P.G."/>
            <person name="Krulwich T.A."/>
        </authorList>
    </citation>
    <scope>NUCLEOTIDE SEQUENCE</scope>
</reference>
<accession>A0A336K0M6</accession>
<dbReference type="AlphaFoldDB" id="A0A336K0M6"/>
<keyword evidence="5" id="KW-0732">Signal</keyword>
<evidence type="ECO:0000259" key="6">
    <source>
        <dbReference type="PROSITE" id="PS50240"/>
    </source>
</evidence>
<dbReference type="GO" id="GO:0004252">
    <property type="term" value="F:serine-type endopeptidase activity"/>
    <property type="evidence" value="ECO:0007669"/>
    <property type="project" value="InterPro"/>
</dbReference>
<dbReference type="SUPFAM" id="SSF50494">
    <property type="entry name" value="Trypsin-like serine proteases"/>
    <property type="match status" value="1"/>
</dbReference>
<dbReference type="VEuPathDB" id="VectorBase:CSON013640"/>
<evidence type="ECO:0000256" key="2">
    <source>
        <dbReference type="ARBA" id="ARBA00023180"/>
    </source>
</evidence>
<evidence type="ECO:0000256" key="5">
    <source>
        <dbReference type="SAM" id="SignalP"/>
    </source>
</evidence>
<dbReference type="GO" id="GO:0006508">
    <property type="term" value="P:proteolysis"/>
    <property type="evidence" value="ECO:0007669"/>
    <property type="project" value="InterPro"/>
</dbReference>
<evidence type="ECO:0000313" key="7">
    <source>
        <dbReference type="EMBL" id="SSW96998.1"/>
    </source>
</evidence>
<evidence type="ECO:0000256" key="4">
    <source>
        <dbReference type="SAM" id="MobiDB-lite"/>
    </source>
</evidence>
<dbReference type="InterPro" id="IPR043504">
    <property type="entry name" value="Peptidase_S1_PA_chymotrypsin"/>
</dbReference>
<gene>
    <name evidence="7" type="primary">CSON013640</name>
</gene>
<proteinExistence type="inferred from homology"/>
<reference evidence="7" key="1">
    <citation type="submission" date="2018-04" db="EMBL/GenBank/DDBJ databases">
        <authorList>
            <person name="Go L.Y."/>
            <person name="Mitchell J.A."/>
        </authorList>
    </citation>
    <scope>NUCLEOTIDE SEQUENCE</scope>
    <source>
        <tissue evidence="7">Whole organism</tissue>
    </source>
</reference>
<evidence type="ECO:0000256" key="1">
    <source>
        <dbReference type="ARBA" id="ARBA00023157"/>
    </source>
</evidence>
<evidence type="ECO:0000313" key="8">
    <source>
        <dbReference type="EMBL" id="SSX17385.1"/>
    </source>
</evidence>
<organism evidence="7">
    <name type="scientific">Culicoides sonorensis</name>
    <name type="common">Biting midge</name>
    <dbReference type="NCBI Taxonomy" id="179676"/>
    <lineage>
        <taxon>Eukaryota</taxon>
        <taxon>Metazoa</taxon>
        <taxon>Ecdysozoa</taxon>
        <taxon>Arthropoda</taxon>
        <taxon>Hexapoda</taxon>
        <taxon>Insecta</taxon>
        <taxon>Pterygota</taxon>
        <taxon>Neoptera</taxon>
        <taxon>Endopterygota</taxon>
        <taxon>Diptera</taxon>
        <taxon>Nematocera</taxon>
        <taxon>Chironomoidea</taxon>
        <taxon>Ceratopogonidae</taxon>
        <taxon>Ceratopogoninae</taxon>
        <taxon>Culicoides</taxon>
        <taxon>Monoculicoides</taxon>
    </lineage>
</organism>
<dbReference type="PROSITE" id="PS50240">
    <property type="entry name" value="TRYPSIN_DOM"/>
    <property type="match status" value="1"/>
</dbReference>
<dbReference type="EMBL" id="UFQT01000006">
    <property type="protein sequence ID" value="SSX17385.1"/>
    <property type="molecule type" value="Genomic_DNA"/>
</dbReference>
<feature type="chain" id="PRO_5033342561" evidence="5">
    <location>
        <begin position="19"/>
        <end position="337"/>
    </location>
</feature>
<protein>
    <submittedName>
        <fullName evidence="7">CSON013640 protein</fullName>
    </submittedName>
</protein>
<dbReference type="PANTHER" id="PTHR24256">
    <property type="entry name" value="TRYPTASE-RELATED"/>
    <property type="match status" value="1"/>
</dbReference>
<feature type="domain" description="Peptidase S1" evidence="6">
    <location>
        <begin position="26"/>
        <end position="267"/>
    </location>
</feature>
<dbReference type="SMART" id="SM00020">
    <property type="entry name" value="Tryp_SPc"/>
    <property type="match status" value="1"/>
</dbReference>
<evidence type="ECO:0000256" key="3">
    <source>
        <dbReference type="ARBA" id="ARBA00024195"/>
    </source>
</evidence>
<dbReference type="EMBL" id="UFQS01000006">
    <property type="protein sequence ID" value="SSW96998.1"/>
    <property type="molecule type" value="Genomic_DNA"/>
</dbReference>
<feature type="signal peptide" evidence="5">
    <location>
        <begin position="1"/>
        <end position="18"/>
    </location>
</feature>
<dbReference type="InterPro" id="IPR001254">
    <property type="entry name" value="Trypsin_dom"/>
</dbReference>
<comment type="similarity">
    <text evidence="3">Belongs to the peptidase S1 family. CLIP subfamily.</text>
</comment>
<dbReference type="PRINTS" id="PR00722">
    <property type="entry name" value="CHYMOTRYPSIN"/>
</dbReference>
<dbReference type="Pfam" id="PF00089">
    <property type="entry name" value="Trypsin"/>
    <property type="match status" value="1"/>
</dbReference>
<keyword evidence="2" id="KW-0325">Glycoprotein</keyword>
<name>A0A336K0M6_CULSO</name>
<dbReference type="InterPro" id="IPR009003">
    <property type="entry name" value="Peptidase_S1_PA"/>
</dbReference>
<dbReference type="InterPro" id="IPR051487">
    <property type="entry name" value="Ser/Thr_Proteases_Immune/Dev"/>
</dbReference>
<feature type="region of interest" description="Disordered" evidence="4">
    <location>
        <begin position="286"/>
        <end position="310"/>
    </location>
</feature>
<sequence>MKLSLILLHICIFEFVKSQNGKESRIIGGVGVRLNELPFMISIQAFGVPFCGGSLITNSYILTAATCGNMYPYIPKVAVAGGHSFDIYRPIPIATEQKRTIIAFVNHPAYADDNGFNNIALAKVVFQFMLNRYVMPIPLPVAGMSNGQITTKAFIAGWGSTTKDPGTYSRTLLKGYVPVHSKSTCEVAWPPTLFGVSDICAGVLEGSPAACAGDLGGPLALEYAINTFQLLGVYRYTDFPCGAAGKPSVFTDISNEAVLEWVLSFKKIVTTIKYVPPGAFGRAQGVGPQDTNPTNELPCARGPPESALQVSVDPSRGAAHKLLRSMLAPRHNSKHLS</sequence>
<dbReference type="CDD" id="cd00190">
    <property type="entry name" value="Tryp_SPc"/>
    <property type="match status" value="1"/>
</dbReference>
<keyword evidence="1" id="KW-1015">Disulfide bond</keyword>
<dbReference type="Gene3D" id="2.40.10.10">
    <property type="entry name" value="Trypsin-like serine proteases"/>
    <property type="match status" value="1"/>
</dbReference>
<dbReference type="InterPro" id="IPR001314">
    <property type="entry name" value="Peptidase_S1A"/>
</dbReference>
<dbReference type="OMA" id="NELPCAR"/>